<evidence type="ECO:0000313" key="1">
    <source>
        <dbReference type="EMBL" id="CAX23217.1"/>
    </source>
</evidence>
<proteinExistence type="predicted"/>
<accession>C7CGW7</accession>
<dbReference type="GeneID" id="301046266"/>
<name>C7CGW7_METED</name>
<sequence length="56" mass="6246">MLILGGVHWHVVADPMTPDTISLLTPRSHAPDLIPLETTQHMPRAREQVVTEPAIR</sequence>
<dbReference type="EMBL" id="FP103042">
    <property type="protein sequence ID" value="CAX23217.1"/>
    <property type="molecule type" value="Genomic_DNA"/>
</dbReference>
<gene>
    <name evidence="1" type="ORF">METD_I1620</name>
</gene>
<dbReference type="KEGG" id="mdi:METDI1620"/>
<dbReference type="Proteomes" id="UP000008070">
    <property type="component" value="Chromosome"/>
</dbReference>
<organism evidence="1 2">
    <name type="scientific">Methylorubrum extorquens (strain DSM 6343 / CIP 106787 / DM4)</name>
    <name type="common">Methylobacterium extorquens</name>
    <dbReference type="NCBI Taxonomy" id="661410"/>
    <lineage>
        <taxon>Bacteria</taxon>
        <taxon>Pseudomonadati</taxon>
        <taxon>Pseudomonadota</taxon>
        <taxon>Alphaproteobacteria</taxon>
        <taxon>Hyphomicrobiales</taxon>
        <taxon>Methylobacteriaceae</taxon>
        <taxon>Methylorubrum</taxon>
    </lineage>
</organism>
<dbReference type="RefSeq" id="WP_015821700.1">
    <property type="nucleotide sequence ID" value="NC_012988.1"/>
</dbReference>
<protein>
    <submittedName>
        <fullName evidence="1">Uncharacterized protein</fullName>
    </submittedName>
</protein>
<reference evidence="2" key="1">
    <citation type="journal article" date="2009" name="PLoS ONE">
        <title>Methylobacterium genome sequences: a reference blueprint to investigate microbial metabolism of C1 compounds from natural and industrial sources.</title>
        <authorList>
            <person name="Vuilleumier S."/>
            <person name="Chistoserdova L."/>
            <person name="Lee M.-C."/>
            <person name="Bringel F."/>
            <person name="Lajus A."/>
            <person name="Zhou Y."/>
            <person name="Gourion B."/>
            <person name="Barbe V."/>
            <person name="Chang J."/>
            <person name="Cruveiller S."/>
            <person name="Dossat C."/>
            <person name="Gillett W."/>
            <person name="Gruffaz C."/>
            <person name="Haugen E."/>
            <person name="Hourcade E."/>
            <person name="Levy R."/>
            <person name="Mangenot S."/>
            <person name="Muller E."/>
            <person name="Nadalig T."/>
            <person name="Pagni M."/>
            <person name="Penny C."/>
            <person name="Peyraud R."/>
            <person name="Robinson D.G."/>
            <person name="Roche D."/>
            <person name="Rouy Z."/>
            <person name="Saenampechek C."/>
            <person name="Salvignol G."/>
            <person name="Vallenet D."/>
            <person name="Wu Z."/>
            <person name="Marx C.J."/>
            <person name="Vorholt J.A."/>
            <person name="Olson M.V."/>
            <person name="Kaul R."/>
            <person name="Weissenbach J."/>
            <person name="Medigue C."/>
            <person name="Lidstrom M.E."/>
        </authorList>
    </citation>
    <scope>NUCLEOTIDE SEQUENCE [LARGE SCALE GENOMIC DNA]</scope>
    <source>
        <strain evidence="2">DSM 6343 / CIP 106787 / DM4</strain>
    </source>
</reference>
<dbReference type="AlphaFoldDB" id="C7CGW7"/>
<dbReference type="HOGENOM" id="CLU_3009092_0_0_5"/>
<evidence type="ECO:0000313" key="2">
    <source>
        <dbReference type="Proteomes" id="UP000008070"/>
    </source>
</evidence>